<dbReference type="SUPFAM" id="SSF103473">
    <property type="entry name" value="MFS general substrate transporter"/>
    <property type="match status" value="1"/>
</dbReference>
<feature type="transmembrane region" description="Helical" evidence="7">
    <location>
        <begin position="272"/>
        <end position="295"/>
    </location>
</feature>
<dbReference type="Proteomes" id="UP000800097">
    <property type="component" value="Unassembled WGS sequence"/>
</dbReference>
<feature type="domain" description="Major facilitator superfamily (MFS) profile" evidence="8">
    <location>
        <begin position="20"/>
        <end position="449"/>
    </location>
</feature>
<feature type="transmembrane region" description="Helical" evidence="7">
    <location>
        <begin position="181"/>
        <end position="200"/>
    </location>
</feature>
<feature type="transmembrane region" description="Helical" evidence="7">
    <location>
        <begin position="63"/>
        <end position="82"/>
    </location>
</feature>
<comment type="subcellular location">
    <subcellularLocation>
        <location evidence="1">Membrane</location>
        <topology evidence="1">Multi-pass membrane protein</topology>
    </subcellularLocation>
</comment>
<reference evidence="9" key="1">
    <citation type="journal article" date="2020" name="Stud. Mycol.">
        <title>101 Dothideomycetes genomes: a test case for predicting lifestyles and emergence of pathogens.</title>
        <authorList>
            <person name="Haridas S."/>
            <person name="Albert R."/>
            <person name="Binder M."/>
            <person name="Bloem J."/>
            <person name="Labutti K."/>
            <person name="Salamov A."/>
            <person name="Andreopoulos B."/>
            <person name="Baker S."/>
            <person name="Barry K."/>
            <person name="Bills G."/>
            <person name="Bluhm B."/>
            <person name="Cannon C."/>
            <person name="Castanera R."/>
            <person name="Culley D."/>
            <person name="Daum C."/>
            <person name="Ezra D."/>
            <person name="Gonzalez J."/>
            <person name="Henrissat B."/>
            <person name="Kuo A."/>
            <person name="Liang C."/>
            <person name="Lipzen A."/>
            <person name="Lutzoni F."/>
            <person name="Magnuson J."/>
            <person name="Mondo S."/>
            <person name="Nolan M."/>
            <person name="Ohm R."/>
            <person name="Pangilinan J."/>
            <person name="Park H.-J."/>
            <person name="Ramirez L."/>
            <person name="Alfaro M."/>
            <person name="Sun H."/>
            <person name="Tritt A."/>
            <person name="Yoshinaga Y."/>
            <person name="Zwiers L.-H."/>
            <person name="Turgeon B."/>
            <person name="Goodwin S."/>
            <person name="Spatafora J."/>
            <person name="Crous P."/>
            <person name="Grigoriev I."/>
        </authorList>
    </citation>
    <scope>NUCLEOTIDE SEQUENCE</scope>
    <source>
        <strain evidence="9">CBS 379.55</strain>
    </source>
</reference>
<sequence>MTFTSSIPVGLPWRSSTLFVCTTVGLAAFTDMFLYGIIVPVLPFMLQDRIHIPDSKFQSTISMLLAVNAGASCLASPITGVLADKLVSSRQLPFLLGLAMQLLSTILLAVGQSVPVLVIARFLQGAAGGVVWTIGMTLLVETVGQQNLGKTIGTIFSFCSVATLFAPIVGGLLYEKAEYKAVFGLGIALLVVDFIMRVLMIEKRVAAKYMDVDDEDEDETSSPSSSSPSNTDEPDEQTSLLPPSRSRSRSPSHPSPYKLPQPTNPLTTTFPLLLTLLFPPLPVALLFSFVQAFLIGAFDATVPLVASASFSFTSLSAGLLFFPLGFADFFLSPVFGAAVDTFGTRPLAVAGFSFLALALATLGLPFMDPIKGSIGRGMQILFYAVLLAANGVGMAVINSTSIVESGRLLEAYFEENRDVFGGVAAPPYAQLYGLNTKTHAPPSTTPDCN</sequence>
<keyword evidence="10" id="KW-1185">Reference proteome</keyword>
<feature type="compositionally biased region" description="Low complexity" evidence="6">
    <location>
        <begin position="239"/>
        <end position="252"/>
    </location>
</feature>
<evidence type="ECO:0000313" key="10">
    <source>
        <dbReference type="Proteomes" id="UP000800097"/>
    </source>
</evidence>
<feature type="transmembrane region" description="Helical" evidence="7">
    <location>
        <begin position="118"/>
        <end position="140"/>
    </location>
</feature>
<feature type="transmembrane region" description="Helical" evidence="7">
    <location>
        <begin position="347"/>
        <end position="368"/>
    </location>
</feature>
<dbReference type="EMBL" id="ML986509">
    <property type="protein sequence ID" value="KAF2273562.1"/>
    <property type="molecule type" value="Genomic_DNA"/>
</dbReference>
<dbReference type="GO" id="GO:0022857">
    <property type="term" value="F:transmembrane transporter activity"/>
    <property type="evidence" value="ECO:0007669"/>
    <property type="project" value="InterPro"/>
</dbReference>
<dbReference type="OrthoDB" id="5086884at2759"/>
<dbReference type="PANTHER" id="PTHR23506:SF37">
    <property type="entry name" value="MAJOR FACILITATOR SUPERFAMILY (MFS) PROFILE DOMAIN-CONTAINING PROTEIN"/>
    <property type="match status" value="1"/>
</dbReference>
<dbReference type="RefSeq" id="XP_033651101.1">
    <property type="nucleotide sequence ID" value="XM_033802784.1"/>
</dbReference>
<evidence type="ECO:0000256" key="2">
    <source>
        <dbReference type="ARBA" id="ARBA00022448"/>
    </source>
</evidence>
<gene>
    <name evidence="9" type="ORF">EI97DRAFT_503423</name>
</gene>
<dbReference type="Gene3D" id="1.20.1250.20">
    <property type="entry name" value="MFS general substrate transporter like domains"/>
    <property type="match status" value="2"/>
</dbReference>
<dbReference type="GO" id="GO:0016020">
    <property type="term" value="C:membrane"/>
    <property type="evidence" value="ECO:0007669"/>
    <property type="project" value="UniProtKB-SubCell"/>
</dbReference>
<evidence type="ECO:0000259" key="8">
    <source>
        <dbReference type="PROSITE" id="PS50850"/>
    </source>
</evidence>
<dbReference type="InterPro" id="IPR036259">
    <property type="entry name" value="MFS_trans_sf"/>
</dbReference>
<keyword evidence="5 7" id="KW-0472">Membrane</keyword>
<evidence type="ECO:0000256" key="6">
    <source>
        <dbReference type="SAM" id="MobiDB-lite"/>
    </source>
</evidence>
<feature type="compositionally biased region" description="Low complexity" evidence="6">
    <location>
        <begin position="221"/>
        <end position="231"/>
    </location>
</feature>
<dbReference type="GeneID" id="54555959"/>
<feature type="transmembrane region" description="Helical" evidence="7">
    <location>
        <begin position="380"/>
        <end position="397"/>
    </location>
</feature>
<evidence type="ECO:0000256" key="5">
    <source>
        <dbReference type="ARBA" id="ARBA00023136"/>
    </source>
</evidence>
<proteinExistence type="predicted"/>
<feature type="region of interest" description="Disordered" evidence="6">
    <location>
        <begin position="212"/>
        <end position="263"/>
    </location>
</feature>
<dbReference type="PROSITE" id="PS50850">
    <property type="entry name" value="MFS"/>
    <property type="match status" value="1"/>
</dbReference>
<name>A0A6A6JAX4_WESOR</name>
<feature type="transmembrane region" description="Helical" evidence="7">
    <location>
        <begin position="152"/>
        <end position="174"/>
    </location>
</feature>
<dbReference type="InterPro" id="IPR011701">
    <property type="entry name" value="MFS"/>
</dbReference>
<organism evidence="9 10">
    <name type="scientific">Westerdykella ornata</name>
    <dbReference type="NCBI Taxonomy" id="318751"/>
    <lineage>
        <taxon>Eukaryota</taxon>
        <taxon>Fungi</taxon>
        <taxon>Dikarya</taxon>
        <taxon>Ascomycota</taxon>
        <taxon>Pezizomycotina</taxon>
        <taxon>Dothideomycetes</taxon>
        <taxon>Pleosporomycetidae</taxon>
        <taxon>Pleosporales</taxon>
        <taxon>Sporormiaceae</taxon>
        <taxon>Westerdykella</taxon>
    </lineage>
</organism>
<dbReference type="InterPro" id="IPR050930">
    <property type="entry name" value="MFS_Vesicular_Transporter"/>
</dbReference>
<evidence type="ECO:0000256" key="7">
    <source>
        <dbReference type="SAM" id="Phobius"/>
    </source>
</evidence>
<evidence type="ECO:0000313" key="9">
    <source>
        <dbReference type="EMBL" id="KAF2273562.1"/>
    </source>
</evidence>
<feature type="transmembrane region" description="Helical" evidence="7">
    <location>
        <begin position="17"/>
        <end position="42"/>
    </location>
</feature>
<keyword evidence="4 7" id="KW-1133">Transmembrane helix</keyword>
<feature type="compositionally biased region" description="Pro residues" evidence="6">
    <location>
        <begin position="253"/>
        <end position="263"/>
    </location>
</feature>
<dbReference type="InterPro" id="IPR020846">
    <property type="entry name" value="MFS_dom"/>
</dbReference>
<evidence type="ECO:0000256" key="1">
    <source>
        <dbReference type="ARBA" id="ARBA00004141"/>
    </source>
</evidence>
<evidence type="ECO:0000256" key="3">
    <source>
        <dbReference type="ARBA" id="ARBA00022692"/>
    </source>
</evidence>
<protein>
    <submittedName>
        <fullName evidence="9">MFS general substrate transporter</fullName>
    </submittedName>
</protein>
<dbReference type="PANTHER" id="PTHR23506">
    <property type="entry name" value="GH10249P"/>
    <property type="match status" value="1"/>
</dbReference>
<evidence type="ECO:0000256" key="4">
    <source>
        <dbReference type="ARBA" id="ARBA00022989"/>
    </source>
</evidence>
<feature type="transmembrane region" description="Helical" evidence="7">
    <location>
        <begin position="94"/>
        <end position="111"/>
    </location>
</feature>
<dbReference type="Pfam" id="PF07690">
    <property type="entry name" value="MFS_1"/>
    <property type="match status" value="1"/>
</dbReference>
<keyword evidence="2" id="KW-0813">Transport</keyword>
<keyword evidence="3 7" id="KW-0812">Transmembrane</keyword>
<accession>A0A6A6JAX4</accession>
<dbReference type="AlphaFoldDB" id="A0A6A6JAX4"/>